<feature type="domain" description="Histidine kinase" evidence="9">
    <location>
        <begin position="162"/>
        <end position="368"/>
    </location>
</feature>
<dbReference type="Gene3D" id="1.10.490.70">
    <property type="entry name" value="Histidine kinase N-terminal domain"/>
    <property type="match status" value="1"/>
</dbReference>
<name>A0ABV6GGH8_9BACI</name>
<keyword evidence="4" id="KW-0808">Transferase</keyword>
<evidence type="ECO:0000256" key="5">
    <source>
        <dbReference type="ARBA" id="ARBA00022741"/>
    </source>
</evidence>
<evidence type="ECO:0000313" key="10">
    <source>
        <dbReference type="EMBL" id="MFC0272563.1"/>
    </source>
</evidence>
<evidence type="ECO:0000256" key="7">
    <source>
        <dbReference type="ARBA" id="ARBA00022840"/>
    </source>
</evidence>
<evidence type="ECO:0000259" key="9">
    <source>
        <dbReference type="PROSITE" id="PS50109"/>
    </source>
</evidence>
<dbReference type="RefSeq" id="WP_378935010.1">
    <property type="nucleotide sequence ID" value="NZ_JBHLVO010000011.1"/>
</dbReference>
<organism evidence="10 11">
    <name type="scientific">Metabacillus herbersteinensis</name>
    <dbReference type="NCBI Taxonomy" id="283816"/>
    <lineage>
        <taxon>Bacteria</taxon>
        <taxon>Bacillati</taxon>
        <taxon>Bacillota</taxon>
        <taxon>Bacilli</taxon>
        <taxon>Bacillales</taxon>
        <taxon>Bacillaceae</taxon>
        <taxon>Metabacillus</taxon>
    </lineage>
</organism>
<evidence type="ECO:0000313" key="11">
    <source>
        <dbReference type="Proteomes" id="UP001589854"/>
    </source>
</evidence>
<proteinExistence type="predicted"/>
<dbReference type="CDD" id="cd00082">
    <property type="entry name" value="HisKA"/>
    <property type="match status" value="1"/>
</dbReference>
<dbReference type="InterPro" id="IPR036097">
    <property type="entry name" value="HisK_dim/P_sf"/>
</dbReference>
<evidence type="ECO:0000256" key="3">
    <source>
        <dbReference type="ARBA" id="ARBA00022553"/>
    </source>
</evidence>
<dbReference type="PANTHER" id="PTHR43065:SF10">
    <property type="entry name" value="PEROXIDE STRESS-ACTIVATED HISTIDINE KINASE MAK3"/>
    <property type="match status" value="1"/>
</dbReference>
<dbReference type="Gene3D" id="1.10.287.130">
    <property type="match status" value="1"/>
</dbReference>
<dbReference type="EMBL" id="JBHLVO010000011">
    <property type="protein sequence ID" value="MFC0272563.1"/>
    <property type="molecule type" value="Genomic_DNA"/>
</dbReference>
<dbReference type="Pfam" id="PF00512">
    <property type="entry name" value="HisKA"/>
    <property type="match status" value="1"/>
</dbReference>
<reference evidence="10 11" key="1">
    <citation type="submission" date="2024-09" db="EMBL/GenBank/DDBJ databases">
        <authorList>
            <person name="Sun Q."/>
            <person name="Mori K."/>
        </authorList>
    </citation>
    <scope>NUCLEOTIDE SEQUENCE [LARGE SCALE GENOMIC DNA]</scope>
    <source>
        <strain evidence="10 11">CCM 7228</strain>
    </source>
</reference>
<keyword evidence="7" id="KW-0067">ATP-binding</keyword>
<dbReference type="SUPFAM" id="SSF47384">
    <property type="entry name" value="Homodimeric domain of signal transducing histidine kinase"/>
    <property type="match status" value="1"/>
</dbReference>
<evidence type="ECO:0000256" key="4">
    <source>
        <dbReference type="ARBA" id="ARBA00022679"/>
    </source>
</evidence>
<dbReference type="Pfam" id="PF02518">
    <property type="entry name" value="HATPase_c"/>
    <property type="match status" value="1"/>
</dbReference>
<sequence length="379" mass="43450">MSSPQLLIDFLEKNTADFFESWLTTIYIEPEDVYFHRIKGNGISMYELVKRNLLNPLSEDEIKQLASKVAVERVKANINIGDFVFNVNSGRSIIIKYVNQSGLKIEELQQHIDDINKLFDQFCFHAVTNYTELKEQQLIDKDSFINQTHKDRLSLLGQMSSSFVHEFRNPLTAIIGFIKLLKDEDQNLKYINIIEHELEQLKFKITQFLHVSKKQVTTSGKTEISFVNLFDELLNFLYPSLLDGDVDVQSEISRDLIIEANKEELRQVCINLILNSIDALKQVEKPRNIQLSVEDFQNQVTLNITNNGPDLSQDEINVIFEPFYTTKEMGTGIGLYVCKEIVEKNDGTISCSSGNGLTTFSISLPKCSKKKISEKQEML</sequence>
<evidence type="ECO:0000256" key="1">
    <source>
        <dbReference type="ARBA" id="ARBA00000085"/>
    </source>
</evidence>
<keyword evidence="8" id="KW-0902">Two-component regulatory system</keyword>
<evidence type="ECO:0000256" key="6">
    <source>
        <dbReference type="ARBA" id="ARBA00022777"/>
    </source>
</evidence>
<dbReference type="InterPro" id="IPR018984">
    <property type="entry name" value="Histidine_kinase_N"/>
</dbReference>
<dbReference type="SMART" id="SM00388">
    <property type="entry name" value="HisKA"/>
    <property type="match status" value="1"/>
</dbReference>
<gene>
    <name evidence="10" type="ORF">ACFFIX_14090</name>
</gene>
<keyword evidence="5" id="KW-0547">Nucleotide-binding</keyword>
<keyword evidence="11" id="KW-1185">Reference proteome</keyword>
<evidence type="ECO:0000256" key="8">
    <source>
        <dbReference type="ARBA" id="ARBA00023012"/>
    </source>
</evidence>
<dbReference type="CDD" id="cd00075">
    <property type="entry name" value="HATPase"/>
    <property type="match status" value="1"/>
</dbReference>
<dbReference type="InterPro" id="IPR003661">
    <property type="entry name" value="HisK_dim/P_dom"/>
</dbReference>
<dbReference type="SUPFAM" id="SSF55874">
    <property type="entry name" value="ATPase domain of HSP90 chaperone/DNA topoisomerase II/histidine kinase"/>
    <property type="match status" value="1"/>
</dbReference>
<dbReference type="PRINTS" id="PR00344">
    <property type="entry name" value="BCTRLSENSOR"/>
</dbReference>
<dbReference type="SMART" id="SM00387">
    <property type="entry name" value="HATPase_c"/>
    <property type="match status" value="1"/>
</dbReference>
<dbReference type="PANTHER" id="PTHR43065">
    <property type="entry name" value="SENSOR HISTIDINE KINASE"/>
    <property type="match status" value="1"/>
</dbReference>
<protein>
    <recommendedName>
        <fullName evidence="2">histidine kinase</fullName>
        <ecNumber evidence="2">2.7.13.3</ecNumber>
    </recommendedName>
</protein>
<comment type="catalytic activity">
    <reaction evidence="1">
        <text>ATP + protein L-histidine = ADP + protein N-phospho-L-histidine.</text>
        <dbReference type="EC" id="2.7.13.3"/>
    </reaction>
</comment>
<dbReference type="InterPro" id="IPR003594">
    <property type="entry name" value="HATPase_dom"/>
</dbReference>
<dbReference type="EC" id="2.7.13.3" evidence="2"/>
<evidence type="ECO:0000256" key="2">
    <source>
        <dbReference type="ARBA" id="ARBA00012438"/>
    </source>
</evidence>
<keyword evidence="3" id="KW-0597">Phosphoprotein</keyword>
<dbReference type="Proteomes" id="UP001589854">
    <property type="component" value="Unassembled WGS sequence"/>
</dbReference>
<keyword evidence="6 10" id="KW-0418">Kinase</keyword>
<dbReference type="InterPro" id="IPR005467">
    <property type="entry name" value="His_kinase_dom"/>
</dbReference>
<dbReference type="Gene3D" id="3.30.565.10">
    <property type="entry name" value="Histidine kinase-like ATPase, C-terminal domain"/>
    <property type="match status" value="1"/>
</dbReference>
<dbReference type="InterPro" id="IPR004358">
    <property type="entry name" value="Sig_transdc_His_kin-like_C"/>
</dbReference>
<dbReference type="Pfam" id="PF09385">
    <property type="entry name" value="HisK_N"/>
    <property type="match status" value="1"/>
</dbReference>
<dbReference type="PROSITE" id="PS50109">
    <property type="entry name" value="HIS_KIN"/>
    <property type="match status" value="1"/>
</dbReference>
<comment type="caution">
    <text evidence="10">The sequence shown here is derived from an EMBL/GenBank/DDBJ whole genome shotgun (WGS) entry which is preliminary data.</text>
</comment>
<accession>A0ABV6GGH8</accession>
<dbReference type="GO" id="GO:0016301">
    <property type="term" value="F:kinase activity"/>
    <property type="evidence" value="ECO:0007669"/>
    <property type="project" value="UniProtKB-KW"/>
</dbReference>
<dbReference type="InterPro" id="IPR036890">
    <property type="entry name" value="HATPase_C_sf"/>
</dbReference>